<dbReference type="Proteomes" id="UP001301797">
    <property type="component" value="Chromosome"/>
</dbReference>
<dbReference type="GeneID" id="85229282"/>
<reference evidence="1 2" key="1">
    <citation type="submission" date="2019-09" db="EMBL/GenBank/DDBJ databases">
        <title>The complete genome of Methanoplanus sp. FWC-SCC4.</title>
        <authorList>
            <person name="Chen S.-C."/>
            <person name="Zhou Y.-Z."/>
            <person name="Lai M.-C."/>
        </authorList>
    </citation>
    <scope>NUCLEOTIDE SEQUENCE [LARGE SCALE GENOMIC DNA]</scope>
    <source>
        <strain evidence="1 2">FWC-SCC4</strain>
    </source>
</reference>
<name>A0AA97I2S0_9EURY</name>
<proteinExistence type="predicted"/>
<gene>
    <name evidence="1" type="ORF">F1737_03900</name>
</gene>
<accession>A0AA97I2S0</accession>
<dbReference type="EMBL" id="CP043875">
    <property type="protein sequence ID" value="WOF15898.1"/>
    <property type="molecule type" value="Genomic_DNA"/>
</dbReference>
<dbReference type="RefSeq" id="WP_317137468.1">
    <property type="nucleotide sequence ID" value="NZ_CP043875.1"/>
</dbReference>
<evidence type="ECO:0000313" key="1">
    <source>
        <dbReference type="EMBL" id="WOF15898.1"/>
    </source>
</evidence>
<keyword evidence="2" id="KW-1185">Reference proteome</keyword>
<dbReference type="KEGG" id="mefw:F1737_03900"/>
<sequence length="114" mass="12517">MKKIALAIGAFMMIAATLFVAGCMGPDPIVGQWKEYSIPLVSIESNFYEDGTFMLSVNGVGTEGKWINKEKNLYDLDFGVGNPITGRVSDDGKKLTFEYEILSKNIGLSLEKMP</sequence>
<evidence type="ECO:0000313" key="2">
    <source>
        <dbReference type="Proteomes" id="UP001301797"/>
    </source>
</evidence>
<organism evidence="1 2">
    <name type="scientific">Methanochimaera problematica</name>
    <dbReference type="NCBI Taxonomy" id="2609417"/>
    <lineage>
        <taxon>Archaea</taxon>
        <taxon>Methanobacteriati</taxon>
        <taxon>Methanobacteriota</taxon>
        <taxon>Stenosarchaea group</taxon>
        <taxon>Methanomicrobia</taxon>
        <taxon>Methanomicrobiales</taxon>
        <taxon>Methanomicrobiaceae</taxon>
        <taxon>Methanochimaera</taxon>
    </lineage>
</organism>
<dbReference type="AlphaFoldDB" id="A0AA97I2S0"/>
<protein>
    <recommendedName>
        <fullName evidence="3">DUF5640 domain-containing protein</fullName>
    </recommendedName>
</protein>
<dbReference type="PROSITE" id="PS51257">
    <property type="entry name" value="PROKAR_LIPOPROTEIN"/>
    <property type="match status" value="1"/>
</dbReference>
<evidence type="ECO:0008006" key="3">
    <source>
        <dbReference type="Google" id="ProtNLM"/>
    </source>
</evidence>